<dbReference type="GO" id="GO:0016887">
    <property type="term" value="F:ATP hydrolysis activity"/>
    <property type="evidence" value="ECO:0007669"/>
    <property type="project" value="InterPro"/>
</dbReference>
<accession>A0A5R9J829</accession>
<evidence type="ECO:0000259" key="5">
    <source>
        <dbReference type="PROSITE" id="PS50893"/>
    </source>
</evidence>
<dbReference type="InterPro" id="IPR003439">
    <property type="entry name" value="ABC_transporter-like_ATP-bd"/>
</dbReference>
<dbReference type="CDD" id="cd03221">
    <property type="entry name" value="ABCF_EF-3"/>
    <property type="match status" value="2"/>
</dbReference>
<name>A0A5R9J829_9PROT</name>
<dbReference type="Pfam" id="PF00005">
    <property type="entry name" value="ABC_tran"/>
    <property type="match status" value="2"/>
</dbReference>
<dbReference type="Gene3D" id="3.40.50.300">
    <property type="entry name" value="P-loop containing nucleotide triphosphate hydrolases"/>
    <property type="match status" value="2"/>
</dbReference>
<dbReference type="InterPro" id="IPR003593">
    <property type="entry name" value="AAA+_ATPase"/>
</dbReference>
<feature type="compositionally biased region" description="Basic and acidic residues" evidence="4">
    <location>
        <begin position="557"/>
        <end position="569"/>
    </location>
</feature>
<dbReference type="SUPFAM" id="SSF52540">
    <property type="entry name" value="P-loop containing nucleoside triphosphate hydrolases"/>
    <property type="match status" value="2"/>
</dbReference>
<feature type="domain" description="ABC transporter" evidence="5">
    <location>
        <begin position="312"/>
        <end position="526"/>
    </location>
</feature>
<dbReference type="Pfam" id="PF12848">
    <property type="entry name" value="ABC_tran_Xtn"/>
    <property type="match status" value="1"/>
</dbReference>
<organism evidence="6 7">
    <name type="scientific">Lichenicoccus roseus</name>
    <dbReference type="NCBI Taxonomy" id="2683649"/>
    <lineage>
        <taxon>Bacteria</taxon>
        <taxon>Pseudomonadati</taxon>
        <taxon>Pseudomonadota</taxon>
        <taxon>Alphaproteobacteria</taxon>
        <taxon>Acetobacterales</taxon>
        <taxon>Acetobacteraceae</taxon>
        <taxon>Lichenicoccus</taxon>
    </lineage>
</organism>
<dbReference type="PANTHER" id="PTHR19211">
    <property type="entry name" value="ATP-BINDING TRANSPORT PROTEIN-RELATED"/>
    <property type="match status" value="1"/>
</dbReference>
<sequence>MSLLVISDLTLRIAGRTLLDNADLTVEPGRRVGLLGRNGAGKSTLLAAIAGDIAPDGGEIRLSSRARMARIRQEAPSGPANLLQTVLDGDIERAGLLAEAEVATDPARLADVHERLLAIGADSAPARAATILAGLGFDAEAQTRAVSEFSGGWRMRVALATALFLQPDLLLLDEPTNHLDLEATMWLENWLARFAGAALIVSHDRNLLDRAVHAIAHLDHGKLSLTPGGYDEFVRIRTEQALQQNRAAERIAQRRAHMQSFVDRFRAKATKARQAQARIKALEKLDHIESVVEDAPTRFAFPEPAQLAPPMLTMERVDAGYDGRAILRGLTLRMDMEDRIALLGANGNGKSTFAKLVAGRLAPMRGTVAAARQLRVGYFAQHQADELLPDESPIAHMARALPDATPTVLRSQLARFGLDADRANTASRDLSGGEKARLLLALATRDAPQLLILDEPTNHLDIDAREALVRALAEFPGAVLLISHDAHLVELVADRLWLVGDGTVQPFEGDMADYRAWLGERARIASRTAEGPGGTQAAGSQAATQAGRQPGAPPAGEKAERRDRAEQRRVLAPVRKRAQDAERRLAQLAAERSLLEARLADPASYASGRSAEIIAINTRLSVIERAAGDAEEQWLLAEQELEAANTEC</sequence>
<comment type="caution">
    <text evidence="6">The sequence shown here is derived from an EMBL/GenBank/DDBJ whole genome shotgun (WGS) entry which is preliminary data.</text>
</comment>
<evidence type="ECO:0000313" key="6">
    <source>
        <dbReference type="EMBL" id="TLU73774.1"/>
    </source>
</evidence>
<dbReference type="SMART" id="SM00382">
    <property type="entry name" value="AAA"/>
    <property type="match status" value="2"/>
</dbReference>
<feature type="domain" description="ABC transporter" evidence="5">
    <location>
        <begin position="4"/>
        <end position="245"/>
    </location>
</feature>
<gene>
    <name evidence="6" type="ORF">FE263_00615</name>
</gene>
<evidence type="ECO:0000256" key="2">
    <source>
        <dbReference type="ARBA" id="ARBA00022741"/>
    </source>
</evidence>
<dbReference type="AlphaFoldDB" id="A0A5R9J829"/>
<dbReference type="Proteomes" id="UP000305654">
    <property type="component" value="Unassembled WGS sequence"/>
</dbReference>
<reference evidence="6 7" key="1">
    <citation type="submission" date="2019-05" db="EMBL/GenBank/DDBJ databases">
        <authorList>
            <person name="Pankratov T."/>
            <person name="Grouzdev D."/>
        </authorList>
    </citation>
    <scope>NUCLEOTIDE SEQUENCE [LARGE SCALE GENOMIC DNA]</scope>
    <source>
        <strain evidence="6 7">KEBCLARHB70R</strain>
    </source>
</reference>
<feature type="compositionally biased region" description="Low complexity" evidence="4">
    <location>
        <begin position="537"/>
        <end position="549"/>
    </location>
</feature>
<dbReference type="PROSITE" id="PS00211">
    <property type="entry name" value="ABC_TRANSPORTER_1"/>
    <property type="match status" value="2"/>
</dbReference>
<evidence type="ECO:0000313" key="7">
    <source>
        <dbReference type="Proteomes" id="UP000305654"/>
    </source>
</evidence>
<dbReference type="InterPro" id="IPR017871">
    <property type="entry name" value="ABC_transporter-like_CS"/>
</dbReference>
<keyword evidence="2" id="KW-0547">Nucleotide-binding</keyword>
<dbReference type="RefSeq" id="WP_138324027.1">
    <property type="nucleotide sequence ID" value="NZ_VCDI01000001.1"/>
</dbReference>
<dbReference type="EMBL" id="VCDI01000001">
    <property type="protein sequence ID" value="TLU73774.1"/>
    <property type="molecule type" value="Genomic_DNA"/>
</dbReference>
<dbReference type="InterPro" id="IPR027417">
    <property type="entry name" value="P-loop_NTPase"/>
</dbReference>
<dbReference type="InterPro" id="IPR032781">
    <property type="entry name" value="ABC_tran_Xtn"/>
</dbReference>
<dbReference type="FunFam" id="3.40.50.300:FF:000011">
    <property type="entry name" value="Putative ABC transporter ATP-binding component"/>
    <property type="match status" value="1"/>
</dbReference>
<proteinExistence type="predicted"/>
<feature type="region of interest" description="Disordered" evidence="4">
    <location>
        <begin position="528"/>
        <end position="576"/>
    </location>
</feature>
<protein>
    <submittedName>
        <fullName evidence="6">ABC-F family ATP-binding cassette domain-containing protein</fullName>
    </submittedName>
</protein>
<dbReference type="InterPro" id="IPR050611">
    <property type="entry name" value="ABCF"/>
</dbReference>
<keyword evidence="3 6" id="KW-0067">ATP-binding</keyword>
<dbReference type="OrthoDB" id="9762369at2"/>
<keyword evidence="7" id="KW-1185">Reference proteome</keyword>
<evidence type="ECO:0000256" key="1">
    <source>
        <dbReference type="ARBA" id="ARBA00022737"/>
    </source>
</evidence>
<dbReference type="PANTHER" id="PTHR19211:SF14">
    <property type="entry name" value="ATP-BINDING CASSETTE SUB-FAMILY F MEMBER 1"/>
    <property type="match status" value="1"/>
</dbReference>
<dbReference type="PROSITE" id="PS50893">
    <property type="entry name" value="ABC_TRANSPORTER_2"/>
    <property type="match status" value="2"/>
</dbReference>
<dbReference type="GO" id="GO:0005524">
    <property type="term" value="F:ATP binding"/>
    <property type="evidence" value="ECO:0007669"/>
    <property type="project" value="UniProtKB-KW"/>
</dbReference>
<evidence type="ECO:0000256" key="3">
    <source>
        <dbReference type="ARBA" id="ARBA00022840"/>
    </source>
</evidence>
<keyword evidence="1" id="KW-0677">Repeat</keyword>
<evidence type="ECO:0000256" key="4">
    <source>
        <dbReference type="SAM" id="MobiDB-lite"/>
    </source>
</evidence>